<dbReference type="OrthoDB" id="8716700at2"/>
<proteinExistence type="predicted"/>
<evidence type="ECO:0000313" key="1">
    <source>
        <dbReference type="EMBL" id="SHK41939.1"/>
    </source>
</evidence>
<protein>
    <submittedName>
        <fullName evidence="1">N-formylglutamate amidohydrolase</fullName>
    </submittedName>
</protein>
<dbReference type="Proteomes" id="UP000184130">
    <property type="component" value="Unassembled WGS sequence"/>
</dbReference>
<dbReference type="InterPro" id="IPR007709">
    <property type="entry name" value="N-FG_amidohydro"/>
</dbReference>
<gene>
    <name evidence="1" type="ORF">SAMN05216463_10384</name>
</gene>
<sequence length="256" mass="29753">MCGPCKRRTQSKPDLRDRLGNPAKERWYNNIVLNIPHASVGGLGISRWDDIEGLQSEVRRWTDWYTDLLFIPDKREGIQIMTSDYSRFAVDVERLVNDPLEAKGQGVVYKKFNGLHRTFEGKEEIEMFRYHAQYMRSLRMMLDEHSLLIDCHSFPSDISAVDICIGYNEDWSRPSDFVIELVKTVFGNNGYQVTCNAPYTNAIAPETGFTYNSLKIEVNKRVYLNEQTLEITRGAVQLRKCLGTLYNLMLNYWEEL</sequence>
<dbReference type="AlphaFoldDB" id="A0A1M6SBD6"/>
<accession>A0A1M6SBD6</accession>
<dbReference type="GO" id="GO:0016787">
    <property type="term" value="F:hydrolase activity"/>
    <property type="evidence" value="ECO:0007669"/>
    <property type="project" value="UniProtKB-KW"/>
</dbReference>
<dbReference type="SUPFAM" id="SSF53187">
    <property type="entry name" value="Zn-dependent exopeptidases"/>
    <property type="match status" value="1"/>
</dbReference>
<keyword evidence="1" id="KW-0378">Hydrolase</keyword>
<evidence type="ECO:0000313" key="2">
    <source>
        <dbReference type="Proteomes" id="UP000184130"/>
    </source>
</evidence>
<dbReference type="Gene3D" id="3.40.630.40">
    <property type="entry name" value="Zn-dependent exopeptidases"/>
    <property type="match status" value="1"/>
</dbReference>
<dbReference type="Pfam" id="PF05013">
    <property type="entry name" value="FGase"/>
    <property type="match status" value="1"/>
</dbReference>
<name>A0A1M6SBD6_XYLRU</name>
<reference evidence="1 2" key="1">
    <citation type="submission" date="2016-11" db="EMBL/GenBank/DDBJ databases">
        <authorList>
            <person name="Jaros S."/>
            <person name="Januszkiewicz K."/>
            <person name="Wedrychowicz H."/>
        </authorList>
    </citation>
    <scope>NUCLEOTIDE SEQUENCE [LARGE SCALE GENOMIC DNA]</scope>
    <source>
        <strain evidence="1 2">KHT3</strain>
    </source>
</reference>
<dbReference type="EMBL" id="FRBD01000003">
    <property type="protein sequence ID" value="SHK41939.1"/>
    <property type="molecule type" value="Genomic_DNA"/>
</dbReference>
<organism evidence="1 2">
    <name type="scientific">Xylanibacter ruminicola</name>
    <name type="common">Prevotella ruminicola</name>
    <dbReference type="NCBI Taxonomy" id="839"/>
    <lineage>
        <taxon>Bacteria</taxon>
        <taxon>Pseudomonadati</taxon>
        <taxon>Bacteroidota</taxon>
        <taxon>Bacteroidia</taxon>
        <taxon>Bacteroidales</taxon>
        <taxon>Prevotellaceae</taxon>
        <taxon>Xylanibacter</taxon>
    </lineage>
</organism>